<dbReference type="EMBL" id="CP000112">
    <property type="protein sequence ID" value="ABB38829.1"/>
    <property type="molecule type" value="Genomic_DNA"/>
</dbReference>
<dbReference type="EMBL" id="CP000112">
    <property type="protein sequence ID" value="ABB37546.2"/>
    <property type="molecule type" value="Genomic_DNA"/>
</dbReference>
<dbReference type="KEGG" id="dde:Dde_0745"/>
<feature type="domain" description="Integrase catalytic" evidence="2">
    <location>
        <begin position="127"/>
        <end position="316"/>
    </location>
</feature>
<evidence type="ECO:0000313" key="13">
    <source>
        <dbReference type="EMBL" id="ABB40385.1"/>
    </source>
</evidence>
<evidence type="ECO:0000313" key="8">
    <source>
        <dbReference type="EMBL" id="ABB38445.1"/>
    </source>
</evidence>
<dbReference type="EMBL" id="CP000112">
    <property type="protein sequence ID" value="ABB38090.1"/>
    <property type="molecule type" value="Genomic_DNA"/>
</dbReference>
<gene>
    <name evidence="3" type="ordered locus">Dde_0534</name>
    <name evidence="4" type="ordered locus">Dde_0741</name>
    <name evidence="5" type="ordered locus">Dde_0745</name>
    <name evidence="6" type="ordered locus">Dde_1289</name>
    <name evidence="7" type="ordered locus">Dde_1524</name>
    <name evidence="8" type="ordered locus">Dde_1648</name>
    <name evidence="9" type="ordered locus">Dde_1944</name>
    <name evidence="10" type="ordered locus">Dde_2032</name>
    <name evidence="11" type="ordered locus">Dde_2513</name>
    <name evidence="12" type="ordered locus">Dde_2859</name>
    <name evidence="13" type="ordered locus">Dde_3592</name>
</gene>
<dbReference type="RefSeq" id="WP_011366651.1">
    <property type="nucleotide sequence ID" value="NC_007519.1"/>
</dbReference>
<dbReference type="Proteomes" id="UP000002710">
    <property type="component" value="Chromosome"/>
</dbReference>
<dbReference type="KEGG" id="dde:Dde_1944"/>
<dbReference type="PANTHER" id="PTHR35004:SF7">
    <property type="entry name" value="INTEGRASE PROTEIN"/>
    <property type="match status" value="1"/>
</dbReference>
<proteinExistence type="predicted"/>
<dbReference type="EMBL" id="CP000112">
    <property type="protein sequence ID" value="ABB38323.1"/>
    <property type="molecule type" value="Genomic_DNA"/>
</dbReference>
<dbReference type="PROSITE" id="PS50994">
    <property type="entry name" value="INTEGRASE"/>
    <property type="match status" value="1"/>
</dbReference>
<sequence>MKTRGDVLMKAEEARRAFVIKQAVAGAFTVREAGEVLGLSYRQVIRLKNRYRKEGAVGLVHKGRGKASNRRIAQEIRKFVAEKAKSDFEGASCQHMEELFASRYGLELSAKSIGRILKEQGVACAHRHRSPKGRRCRERSRRRGDLVQMDASPFDWLGDGVMRSLHGAIDDATGEVVGLWIEKNECLSGYLRVLRQMLERHGVPRAIYADRHTIFVSPKTGKLTIEEELQGKVAPQTQFGRVLETLGVRFIAARSPQAKGRIERLWRTLQSRLVIAFRLAGIRTVEAANDFLGTYAEQMHNPKFAGAPAEAQNAFLPVVEGTNLDLLLARHEQRKACGDSTVAFGGQKYRLQDSRGRTRLLRRGKAVTVVEKLDDELMALADGEAFVLVPVVTGKSSEEPASEEKSLARGAQEREQTSPAAESSWHWYLHPREPIARAIHNPQETTPGTW</sequence>
<dbReference type="InterPro" id="IPR055247">
    <property type="entry name" value="InsJ-like_HTH"/>
</dbReference>
<organism evidence="6 14">
    <name type="scientific">Oleidesulfovibrio alaskensis (strain ATCC BAA-1058 / DSM 17464 / G20)</name>
    <name type="common">Desulfovibrio alaskensis</name>
    <dbReference type="NCBI Taxonomy" id="207559"/>
    <lineage>
        <taxon>Bacteria</taxon>
        <taxon>Pseudomonadati</taxon>
        <taxon>Thermodesulfobacteriota</taxon>
        <taxon>Desulfovibrionia</taxon>
        <taxon>Desulfovibrionales</taxon>
        <taxon>Desulfovibrionaceae</taxon>
        <taxon>Oleidesulfovibrio</taxon>
    </lineage>
</organism>
<dbReference type="KEGG" id="dde:Dde_2859"/>
<dbReference type="EMBL" id="CP000112">
    <property type="protein sequence ID" value="ABB38741.1"/>
    <property type="molecule type" value="Genomic_DNA"/>
</dbReference>
<evidence type="ECO:0000313" key="7">
    <source>
        <dbReference type="EMBL" id="ABB38323.1"/>
    </source>
</evidence>
<dbReference type="InterPro" id="IPR001584">
    <property type="entry name" value="Integrase_cat-core"/>
</dbReference>
<dbReference type="KEGG" id="dde:Dde_1524"/>
<dbReference type="EMBL" id="CP000112">
    <property type="protein sequence ID" value="ABB37335.1"/>
    <property type="molecule type" value="Genomic_DNA"/>
</dbReference>
<dbReference type="InterPro" id="IPR036397">
    <property type="entry name" value="RNaseH_sf"/>
</dbReference>
<dbReference type="Pfam" id="PF13518">
    <property type="entry name" value="HTH_28"/>
    <property type="match status" value="1"/>
</dbReference>
<dbReference type="GO" id="GO:0003676">
    <property type="term" value="F:nucleic acid binding"/>
    <property type="evidence" value="ECO:0007669"/>
    <property type="project" value="InterPro"/>
</dbReference>
<dbReference type="EMBL" id="CP000112">
    <property type="protein sequence ID" value="ABB38445.1"/>
    <property type="molecule type" value="Genomic_DNA"/>
</dbReference>
<dbReference type="KEGG" id="dde:Dde_2513"/>
<dbReference type="KEGG" id="dde:Dde_2032"/>
<accession>Q312Q6</accession>
<evidence type="ECO:0000313" key="5">
    <source>
        <dbReference type="EMBL" id="ABB37546.2"/>
    </source>
</evidence>
<evidence type="ECO:0000313" key="10">
    <source>
        <dbReference type="EMBL" id="ABB38829.1"/>
    </source>
</evidence>
<name>Q312Q6_OLEA2</name>
<evidence type="ECO:0000313" key="11">
    <source>
        <dbReference type="EMBL" id="ABB39310.1"/>
    </source>
</evidence>
<dbReference type="EMBL" id="CP000112">
    <property type="protein sequence ID" value="ABB37542.2"/>
    <property type="molecule type" value="Genomic_DNA"/>
</dbReference>
<dbReference type="SUPFAM" id="SSF53098">
    <property type="entry name" value="Ribonuclease H-like"/>
    <property type="match status" value="1"/>
</dbReference>
<dbReference type="KEGG" id="dde:Dde_1648"/>
<dbReference type="EMBL" id="CP000112">
    <property type="protein sequence ID" value="ABB40385.1"/>
    <property type="molecule type" value="Genomic_DNA"/>
</dbReference>
<evidence type="ECO:0000256" key="1">
    <source>
        <dbReference type="SAM" id="MobiDB-lite"/>
    </source>
</evidence>
<dbReference type="InterPro" id="IPR009057">
    <property type="entry name" value="Homeodomain-like_sf"/>
</dbReference>
<dbReference type="KEGG" id="dde:Dde_0741"/>
<evidence type="ECO:0000313" key="9">
    <source>
        <dbReference type="EMBL" id="ABB38741.1"/>
    </source>
</evidence>
<feature type="compositionally biased region" description="Basic and acidic residues" evidence="1">
    <location>
        <begin position="396"/>
        <end position="416"/>
    </location>
</feature>
<evidence type="ECO:0000313" key="14">
    <source>
        <dbReference type="Proteomes" id="UP000002710"/>
    </source>
</evidence>
<dbReference type="GO" id="GO:0015074">
    <property type="term" value="P:DNA integration"/>
    <property type="evidence" value="ECO:0007669"/>
    <property type="project" value="InterPro"/>
</dbReference>
<dbReference type="EMBL" id="CP000112">
    <property type="protein sequence ID" value="ABB39654.1"/>
    <property type="molecule type" value="Genomic_DNA"/>
</dbReference>
<dbReference type="KEGG" id="dde:Dde_3592"/>
<dbReference type="NCBIfam" id="NF033594">
    <property type="entry name" value="transpos_ISNCY_2"/>
    <property type="match status" value="1"/>
</dbReference>
<evidence type="ECO:0000313" key="6">
    <source>
        <dbReference type="EMBL" id="ABB38090.1"/>
    </source>
</evidence>
<dbReference type="InterPro" id="IPR012337">
    <property type="entry name" value="RNaseH-like_sf"/>
</dbReference>
<protein>
    <submittedName>
        <fullName evidence="6">Integrase catalytic region</fullName>
    </submittedName>
</protein>
<dbReference type="InterPro" id="IPR047797">
    <property type="entry name" value="ISNCY_transpos"/>
</dbReference>
<evidence type="ECO:0000313" key="12">
    <source>
        <dbReference type="EMBL" id="ABB39654.1"/>
    </source>
</evidence>
<dbReference type="SUPFAM" id="SSF46689">
    <property type="entry name" value="Homeodomain-like"/>
    <property type="match status" value="1"/>
</dbReference>
<accession>Q314V0</accession>
<reference evidence="6 14" key="1">
    <citation type="journal article" date="2011" name="J. Bacteriol.">
        <title>Complete genome sequence and updated annotation of Desulfovibrio alaskensis G20.</title>
        <authorList>
            <person name="Hauser L.J."/>
            <person name="Land M.L."/>
            <person name="Brown S.D."/>
            <person name="Larimer F."/>
            <person name="Keller K.L."/>
            <person name="Rapp-Giles B.J."/>
            <person name="Price M.N."/>
            <person name="Lin M."/>
            <person name="Bruce D.C."/>
            <person name="Detter J.C."/>
            <person name="Tapia R."/>
            <person name="Han C.S."/>
            <person name="Goodwin L.A."/>
            <person name="Cheng J.F."/>
            <person name="Pitluck S."/>
            <person name="Copeland A."/>
            <person name="Lucas S."/>
            <person name="Nolan M."/>
            <person name="Lapidus A.L."/>
            <person name="Palumbo A.V."/>
            <person name="Wall J.D."/>
        </authorList>
    </citation>
    <scope>NUCLEOTIDE SEQUENCE [LARGE SCALE GENOMIC DNA]</scope>
    <source>
        <strain evidence="14">ATCC BAA 1058 / DSM 17464 / G20</strain>
        <strain evidence="6">G20</strain>
    </source>
</reference>
<evidence type="ECO:0000313" key="3">
    <source>
        <dbReference type="EMBL" id="ABB37335.1"/>
    </source>
</evidence>
<dbReference type="KEGG" id="dde:Dde_0534"/>
<dbReference type="PANTHER" id="PTHR35004">
    <property type="entry name" value="TRANSPOSASE RV3428C-RELATED"/>
    <property type="match status" value="1"/>
</dbReference>
<dbReference type="HOGENOM" id="CLU_041517_0_1_7"/>
<dbReference type="EMBL" id="CP000112">
    <property type="protein sequence ID" value="ABB39310.1"/>
    <property type="molecule type" value="Genomic_DNA"/>
</dbReference>
<evidence type="ECO:0000259" key="2">
    <source>
        <dbReference type="PROSITE" id="PS50994"/>
    </source>
</evidence>
<evidence type="ECO:0000313" key="4">
    <source>
        <dbReference type="EMBL" id="ABB37542.2"/>
    </source>
</evidence>
<keyword evidence="14" id="KW-1185">Reference proteome</keyword>
<dbReference type="eggNOG" id="COG2801">
    <property type="taxonomic scope" value="Bacteria"/>
</dbReference>
<dbReference type="Gene3D" id="3.30.420.10">
    <property type="entry name" value="Ribonuclease H-like superfamily/Ribonuclease H"/>
    <property type="match status" value="1"/>
</dbReference>
<feature type="region of interest" description="Disordered" evidence="1">
    <location>
        <begin position="394"/>
        <end position="426"/>
    </location>
</feature>
<dbReference type="AlphaFoldDB" id="Q312Q6"/>
<dbReference type="KEGG" id="dde:Dde_1289"/>